<name>A0A0D9WE74_9ORYZ</name>
<reference evidence="2 3" key="1">
    <citation type="submission" date="2012-08" db="EMBL/GenBank/DDBJ databases">
        <title>Oryza genome evolution.</title>
        <authorList>
            <person name="Wing R.A."/>
        </authorList>
    </citation>
    <scope>NUCLEOTIDE SEQUENCE</scope>
</reference>
<reference evidence="2" key="3">
    <citation type="submission" date="2015-04" db="UniProtKB">
        <authorList>
            <consortium name="EnsemblPlants"/>
        </authorList>
    </citation>
    <scope>IDENTIFICATION</scope>
</reference>
<keyword evidence="3" id="KW-1185">Reference proteome</keyword>
<dbReference type="EnsemblPlants" id="LPERR05G06810.2">
    <property type="protein sequence ID" value="LPERR05G06810.2"/>
    <property type="gene ID" value="LPERR05G06810"/>
</dbReference>
<keyword evidence="1" id="KW-1133">Transmembrane helix</keyword>
<feature type="transmembrane region" description="Helical" evidence="1">
    <location>
        <begin position="240"/>
        <end position="261"/>
    </location>
</feature>
<protein>
    <submittedName>
        <fullName evidence="2">Uncharacterized protein</fullName>
    </submittedName>
</protein>
<evidence type="ECO:0000313" key="2">
    <source>
        <dbReference type="EnsemblPlants" id="LPERR05G06810.2"/>
    </source>
</evidence>
<keyword evidence="1" id="KW-0472">Membrane</keyword>
<sequence length="324" mass="34935">MPSISAGEICVGVLEIGAAGSLLCLYLIEKTLDEDVDADSDGIIGSASGRELDNLVIQLRMQGLPFGKSVGMLPSGAAGEYDYELAGGFQTAPLLLPKGTCVQFAPAFLAHHCVTADCGKNSLSQNEDLSSATYLKPTFQMTSTDDAGHSVAEIFVGPAQMVSLLSNSIPEQEKVKDAKATNWFKSTGPCISRFMGSVAPEKDSDVKLYDQRSQVVNVFADKKEPTSNHDGGIKKLLTELGLLLIGGGFTVTICISIRVFVCRRSLRGVVQQQQMTDCKDHMPLVKLPLSKFKHHLLNSKHQLCNCPHPSLFPKITKLGTQLPR</sequence>
<accession>A0A0D9WE74</accession>
<dbReference type="Gramene" id="LPERR05G06810.2">
    <property type="protein sequence ID" value="LPERR05G06810.2"/>
    <property type="gene ID" value="LPERR05G06810"/>
</dbReference>
<evidence type="ECO:0000313" key="3">
    <source>
        <dbReference type="Proteomes" id="UP000032180"/>
    </source>
</evidence>
<organism evidence="2 3">
    <name type="scientific">Leersia perrieri</name>
    <dbReference type="NCBI Taxonomy" id="77586"/>
    <lineage>
        <taxon>Eukaryota</taxon>
        <taxon>Viridiplantae</taxon>
        <taxon>Streptophyta</taxon>
        <taxon>Embryophyta</taxon>
        <taxon>Tracheophyta</taxon>
        <taxon>Spermatophyta</taxon>
        <taxon>Magnoliopsida</taxon>
        <taxon>Liliopsida</taxon>
        <taxon>Poales</taxon>
        <taxon>Poaceae</taxon>
        <taxon>BOP clade</taxon>
        <taxon>Oryzoideae</taxon>
        <taxon>Oryzeae</taxon>
        <taxon>Oryzinae</taxon>
        <taxon>Leersia</taxon>
    </lineage>
</organism>
<reference evidence="3" key="2">
    <citation type="submission" date="2013-12" db="EMBL/GenBank/DDBJ databases">
        <authorList>
            <person name="Yu Y."/>
            <person name="Lee S."/>
            <person name="de Baynast K."/>
            <person name="Wissotski M."/>
            <person name="Liu L."/>
            <person name="Talag J."/>
            <person name="Goicoechea J."/>
            <person name="Angelova A."/>
            <person name="Jetty R."/>
            <person name="Kudrna D."/>
            <person name="Golser W."/>
            <person name="Rivera L."/>
            <person name="Zhang J."/>
            <person name="Wing R."/>
        </authorList>
    </citation>
    <scope>NUCLEOTIDE SEQUENCE</scope>
</reference>
<evidence type="ECO:0000256" key="1">
    <source>
        <dbReference type="SAM" id="Phobius"/>
    </source>
</evidence>
<dbReference type="AlphaFoldDB" id="A0A0D9WE74"/>
<proteinExistence type="predicted"/>
<dbReference type="Proteomes" id="UP000032180">
    <property type="component" value="Chromosome 5"/>
</dbReference>
<keyword evidence="1" id="KW-0812">Transmembrane</keyword>